<evidence type="ECO:0000313" key="1">
    <source>
        <dbReference type="EMBL" id="SER30906.1"/>
    </source>
</evidence>
<dbReference type="EMBL" id="FOGC01000023">
    <property type="protein sequence ID" value="SER30906.1"/>
    <property type="molecule type" value="Genomic_DNA"/>
</dbReference>
<reference evidence="2" key="1">
    <citation type="submission" date="2016-10" db="EMBL/GenBank/DDBJ databases">
        <authorList>
            <person name="Varghese N."/>
            <person name="Submissions S."/>
        </authorList>
    </citation>
    <scope>NUCLEOTIDE SEQUENCE [LARGE SCALE GENOMIC DNA]</scope>
    <source>
        <strain evidence="2">8N4</strain>
    </source>
</reference>
<dbReference type="RefSeq" id="WP_092678544.1">
    <property type="nucleotide sequence ID" value="NZ_FOGC01000023.1"/>
</dbReference>
<name>A0A1H9N4K1_9GAMM</name>
<proteinExistence type="predicted"/>
<gene>
    <name evidence="1" type="ORF">SAMN05216522_1237</name>
</gene>
<protein>
    <submittedName>
        <fullName evidence="1">Mobilisation protein (MobC)</fullName>
    </submittedName>
</protein>
<dbReference type="Proteomes" id="UP000242515">
    <property type="component" value="Unassembled WGS sequence"/>
</dbReference>
<accession>A0A1H9N4K1</accession>
<dbReference type="OrthoDB" id="884463at2"/>
<dbReference type="Pfam" id="PF21983">
    <property type="entry name" value="NikA-like"/>
    <property type="match status" value="1"/>
</dbReference>
<organism evidence="1 2">
    <name type="scientific">Rosenbergiella nectarea</name>
    <dbReference type="NCBI Taxonomy" id="988801"/>
    <lineage>
        <taxon>Bacteria</taxon>
        <taxon>Pseudomonadati</taxon>
        <taxon>Pseudomonadota</taxon>
        <taxon>Gammaproteobacteria</taxon>
        <taxon>Enterobacterales</taxon>
        <taxon>Erwiniaceae</taxon>
        <taxon>Rosenbergiella</taxon>
    </lineage>
</organism>
<sequence length="109" mass="12905">MEKRTKEIKIRLTDDEHQRLLERSQRTHLAEWLRELGLGERTPSKRRKLPDVDPQLFRQIAGTGNNLNQIARKLNQMESLGAEDKIRLLSLLTSIDRQLTEILEQHRDR</sequence>
<evidence type="ECO:0000313" key="2">
    <source>
        <dbReference type="Proteomes" id="UP000242515"/>
    </source>
</evidence>
<keyword evidence="2" id="KW-1185">Reference proteome</keyword>
<dbReference type="InterPro" id="IPR053842">
    <property type="entry name" value="NikA-like"/>
</dbReference>
<dbReference type="AlphaFoldDB" id="A0A1H9N4K1"/>
<dbReference type="STRING" id="988801.SAMN05216522_1237"/>